<protein>
    <submittedName>
        <fullName evidence="1">Uncharacterized protein</fullName>
    </submittedName>
</protein>
<dbReference type="HOGENOM" id="CLU_2320690_0_0_1"/>
<sequence>MMDDAFDNAEQLFCSAYALSDPTPELLNLIKAHPTGRAIGELLLFYINAVEDNPSRADDSDVPWTLREAFYFIAALLSLFLEGSILTRTAKFLAPPTHT</sequence>
<organism evidence="1 2">
    <name type="scientific">Hebeloma cylindrosporum</name>
    <dbReference type="NCBI Taxonomy" id="76867"/>
    <lineage>
        <taxon>Eukaryota</taxon>
        <taxon>Fungi</taxon>
        <taxon>Dikarya</taxon>
        <taxon>Basidiomycota</taxon>
        <taxon>Agaricomycotina</taxon>
        <taxon>Agaricomycetes</taxon>
        <taxon>Agaricomycetidae</taxon>
        <taxon>Agaricales</taxon>
        <taxon>Agaricineae</taxon>
        <taxon>Hymenogastraceae</taxon>
        <taxon>Hebeloma</taxon>
    </lineage>
</organism>
<proteinExistence type="predicted"/>
<reference evidence="2" key="2">
    <citation type="submission" date="2015-01" db="EMBL/GenBank/DDBJ databases">
        <title>Evolutionary Origins and Diversification of the Mycorrhizal Mutualists.</title>
        <authorList>
            <consortium name="DOE Joint Genome Institute"/>
            <consortium name="Mycorrhizal Genomics Consortium"/>
            <person name="Kohler A."/>
            <person name="Kuo A."/>
            <person name="Nagy L.G."/>
            <person name="Floudas D."/>
            <person name="Copeland A."/>
            <person name="Barry K.W."/>
            <person name="Cichocki N."/>
            <person name="Veneault-Fourrey C."/>
            <person name="LaButti K."/>
            <person name="Lindquist E.A."/>
            <person name="Lipzen A."/>
            <person name="Lundell T."/>
            <person name="Morin E."/>
            <person name="Murat C."/>
            <person name="Riley R."/>
            <person name="Ohm R."/>
            <person name="Sun H."/>
            <person name="Tunlid A."/>
            <person name="Henrissat B."/>
            <person name="Grigoriev I.V."/>
            <person name="Hibbett D.S."/>
            <person name="Martin F."/>
        </authorList>
    </citation>
    <scope>NUCLEOTIDE SEQUENCE [LARGE SCALE GENOMIC DNA]</scope>
    <source>
        <strain evidence="2">h7</strain>
    </source>
</reference>
<evidence type="ECO:0000313" key="2">
    <source>
        <dbReference type="Proteomes" id="UP000053424"/>
    </source>
</evidence>
<dbReference type="EMBL" id="KN831828">
    <property type="protein sequence ID" value="KIM35175.1"/>
    <property type="molecule type" value="Genomic_DNA"/>
</dbReference>
<accession>A0A0C3BEI1</accession>
<gene>
    <name evidence="1" type="ORF">M413DRAFT_32707</name>
</gene>
<reference evidence="1 2" key="1">
    <citation type="submission" date="2014-04" db="EMBL/GenBank/DDBJ databases">
        <authorList>
            <consortium name="DOE Joint Genome Institute"/>
            <person name="Kuo A."/>
            <person name="Gay G."/>
            <person name="Dore J."/>
            <person name="Kohler A."/>
            <person name="Nagy L.G."/>
            <person name="Floudas D."/>
            <person name="Copeland A."/>
            <person name="Barry K.W."/>
            <person name="Cichocki N."/>
            <person name="Veneault-Fourrey C."/>
            <person name="LaButti K."/>
            <person name="Lindquist E.A."/>
            <person name="Lipzen A."/>
            <person name="Lundell T."/>
            <person name="Morin E."/>
            <person name="Murat C."/>
            <person name="Sun H."/>
            <person name="Tunlid A."/>
            <person name="Henrissat B."/>
            <person name="Grigoriev I.V."/>
            <person name="Hibbett D.S."/>
            <person name="Martin F."/>
            <person name="Nordberg H.P."/>
            <person name="Cantor M.N."/>
            <person name="Hua S.X."/>
        </authorList>
    </citation>
    <scope>NUCLEOTIDE SEQUENCE [LARGE SCALE GENOMIC DNA]</scope>
    <source>
        <strain evidence="2">h7</strain>
    </source>
</reference>
<dbReference type="AlphaFoldDB" id="A0A0C3BEI1"/>
<dbReference type="Proteomes" id="UP000053424">
    <property type="component" value="Unassembled WGS sequence"/>
</dbReference>
<name>A0A0C3BEI1_HEBCY</name>
<evidence type="ECO:0000313" key="1">
    <source>
        <dbReference type="EMBL" id="KIM35175.1"/>
    </source>
</evidence>
<keyword evidence="2" id="KW-1185">Reference proteome</keyword>